<evidence type="ECO:0000313" key="1">
    <source>
        <dbReference type="EMBL" id="ALF51866.1"/>
    </source>
</evidence>
<dbReference type="Proteomes" id="UP000062645">
    <property type="component" value="Chromosome"/>
</dbReference>
<dbReference type="EMBL" id="CP012036">
    <property type="protein sequence ID" value="ALF51866.1"/>
    <property type="molecule type" value="Genomic_DNA"/>
</dbReference>
<protein>
    <submittedName>
        <fullName evidence="1">Uncharacterized protein</fullName>
    </submittedName>
</protein>
<organism evidence="1 2">
    <name type="scientific">Nostoc piscinale CENA21</name>
    <dbReference type="NCBI Taxonomy" id="224013"/>
    <lineage>
        <taxon>Bacteria</taxon>
        <taxon>Bacillati</taxon>
        <taxon>Cyanobacteriota</taxon>
        <taxon>Cyanophyceae</taxon>
        <taxon>Nostocales</taxon>
        <taxon>Nostocaceae</taxon>
        <taxon>Nostoc</taxon>
    </lineage>
</organism>
<evidence type="ECO:0000313" key="2">
    <source>
        <dbReference type="Proteomes" id="UP000062645"/>
    </source>
</evidence>
<gene>
    <name evidence="1" type="ORF">ACX27_01815</name>
</gene>
<proteinExistence type="predicted"/>
<accession>A0A0M4T117</accession>
<keyword evidence="2" id="KW-1185">Reference proteome</keyword>
<dbReference type="PATRIC" id="fig|224013.5.peg.441"/>
<name>A0A0M4T117_9NOSO</name>
<dbReference type="RefSeq" id="WP_062287630.1">
    <property type="nucleotide sequence ID" value="NZ_CP012036.1"/>
</dbReference>
<sequence>MPLPENFSEWEHLQDTVRLWHNKAVNKWFKNQPENDISTPKRALRHACTMKDGDTSTMTMMRLWLFEVTAGHAQSLQTPIYGIPVQEYQRDSKFKPQIKLYFKESYDFEKHGDGTEQVRGEIGFRIMNRTADTISRADAEQYALEIKNEFATPPLIWKKGKYKCTYLDLDNGFDLRLLCTSKTEGQSTVQSVLKILDKTFSDNNFQFIENTKEFPVNPGTHRVYGRTVKKFRQRPTADVKFTHAQLLIPGQVKPVNLVSVNGRLRNAIQNVGAV</sequence>
<dbReference type="STRING" id="224013.ACX27_01815"/>
<reference evidence="2" key="1">
    <citation type="submission" date="2015-07" db="EMBL/GenBank/DDBJ databases">
        <title>Genome Of Nitrogen-Fixing Cyanobacterium Nostoc piscinale CENA21 From Solimoes/Amazon River Floodplain Sediments And Comparative Genomics To Uncover Biosynthetic Natural Products Potential.</title>
        <authorList>
            <person name="Leao T.F."/>
            <person name="Leao P.N."/>
            <person name="Guimaraes P.I."/>
            <person name="de Melo A.G.C."/>
            <person name="Ramos R.T.J."/>
            <person name="Silva A."/>
            <person name="Fiore M.F."/>
            <person name="Schneider M.P.C."/>
        </authorList>
    </citation>
    <scope>NUCLEOTIDE SEQUENCE [LARGE SCALE GENOMIC DNA]</scope>
    <source>
        <strain evidence="2">CENA21</strain>
    </source>
</reference>
<dbReference type="AlphaFoldDB" id="A0A0M4T117"/>
<dbReference type="KEGG" id="npz:ACX27_01815"/>
<reference evidence="1 2" key="2">
    <citation type="journal article" date="2016" name="Genome Announc.">
        <title>Draft Genome Sequence of the N2-Fixing Cyanobacterium Nostoc piscinale CENA21, Isolated from the Brazilian Amazon Floodplain.</title>
        <authorList>
            <person name="Leao T."/>
            <person name="Guimaraes P.I."/>
            <person name="de Melo A.G."/>
            <person name="Ramos R.T."/>
            <person name="Leao P.N."/>
            <person name="Silva A."/>
            <person name="Fiore M.F."/>
            <person name="Schneider M.P."/>
        </authorList>
    </citation>
    <scope>NUCLEOTIDE SEQUENCE [LARGE SCALE GENOMIC DNA]</scope>
    <source>
        <strain evidence="1 2">CENA21</strain>
    </source>
</reference>